<dbReference type="STRING" id="1193011.LEP1GSC058_1420"/>
<keyword evidence="1" id="KW-1133">Transmembrane helix</keyword>
<evidence type="ECO:0000259" key="2">
    <source>
        <dbReference type="SMART" id="SM00867"/>
    </source>
</evidence>
<reference evidence="3" key="1">
    <citation type="submission" date="2013-04" db="EMBL/GenBank/DDBJ databases">
        <authorList>
            <person name="Harkins D.M."/>
            <person name="Durkin A.S."/>
            <person name="Selengut J.D."/>
            <person name="Sanka R."/>
            <person name="DePew J."/>
            <person name="Purushe J."/>
            <person name="Ahmed A."/>
            <person name="van der Linden H."/>
            <person name="Goris M.G.A."/>
            <person name="Hartskeerl R.A."/>
            <person name="Vinetz J.M."/>
            <person name="Sutton G.G."/>
            <person name="Nelson W.C."/>
            <person name="Fouts D.E."/>
        </authorList>
    </citation>
    <scope>NUCLEOTIDE SEQUENCE [LARGE SCALE GENOMIC DNA]</scope>
    <source>
        <strain evidence="3">BUT 6</strain>
    </source>
</reference>
<accession>S3W8A0</accession>
<keyword evidence="1" id="KW-0472">Membrane</keyword>
<dbReference type="SMART" id="SM00867">
    <property type="entry name" value="YceI"/>
    <property type="match status" value="1"/>
</dbReference>
<evidence type="ECO:0000313" key="3">
    <source>
        <dbReference type="EMBL" id="EPG76282.1"/>
    </source>
</evidence>
<feature type="domain" description="Lipid/polyisoprenoid-binding YceI-like" evidence="2">
    <location>
        <begin position="57"/>
        <end position="232"/>
    </location>
</feature>
<comment type="caution">
    <text evidence="3">The sequence shown here is derived from an EMBL/GenBank/DDBJ whole genome shotgun (WGS) entry which is preliminary data.</text>
</comment>
<dbReference type="Proteomes" id="UP000014540">
    <property type="component" value="Unassembled WGS sequence"/>
</dbReference>
<feature type="transmembrane region" description="Helical" evidence="1">
    <location>
        <begin position="22"/>
        <end position="42"/>
    </location>
</feature>
<dbReference type="Gene3D" id="2.40.128.110">
    <property type="entry name" value="Lipid/polyisoprenoid-binding, YceI-like"/>
    <property type="match status" value="1"/>
</dbReference>
<organism evidence="3 4">
    <name type="scientific">Leptospira fainei serovar Hurstbridge str. BUT 6</name>
    <dbReference type="NCBI Taxonomy" id="1193011"/>
    <lineage>
        <taxon>Bacteria</taxon>
        <taxon>Pseudomonadati</taxon>
        <taxon>Spirochaetota</taxon>
        <taxon>Spirochaetia</taxon>
        <taxon>Leptospirales</taxon>
        <taxon>Leptospiraceae</taxon>
        <taxon>Leptospira</taxon>
    </lineage>
</organism>
<evidence type="ECO:0000256" key="1">
    <source>
        <dbReference type="SAM" id="Phobius"/>
    </source>
</evidence>
<evidence type="ECO:0000313" key="4">
    <source>
        <dbReference type="Proteomes" id="UP000014540"/>
    </source>
</evidence>
<keyword evidence="1" id="KW-0812">Transmembrane</keyword>
<dbReference type="Pfam" id="PF04264">
    <property type="entry name" value="YceI"/>
    <property type="match status" value="1"/>
</dbReference>
<dbReference type="InterPro" id="IPR007372">
    <property type="entry name" value="Lipid/polyisoprenoid-bd_YceI"/>
</dbReference>
<sequence>MTSALFGTILNAMKLMITKSDLLAGGRFVFFGLILASIYLAGWQSKMDAAPKAGVCKFTLDPGKTSLEWKAFKFTEKTGVGGKFTKLGITGYKTGKSPEAALKGLKFALEPIDLDSGNPERDAKIKGAFFGALKNAGKISGHFVSAKFDSSGAAGTGIVKLSLNGITKDLPLTFTLENGELFKVKGNINLTDWKASSAVTALNEVCKDLHTGKDGKSVLWPEIEISITSTLKTECP</sequence>
<protein>
    <submittedName>
        <fullName evidence="3">YceI-like domain protein</fullName>
    </submittedName>
</protein>
<dbReference type="SUPFAM" id="SSF101874">
    <property type="entry name" value="YceI-like"/>
    <property type="match status" value="1"/>
</dbReference>
<proteinExistence type="predicted"/>
<dbReference type="AlphaFoldDB" id="S3W8A0"/>
<dbReference type="EMBL" id="AKWZ02000001">
    <property type="protein sequence ID" value="EPG76282.1"/>
    <property type="molecule type" value="Genomic_DNA"/>
</dbReference>
<keyword evidence="4" id="KW-1185">Reference proteome</keyword>
<dbReference type="InterPro" id="IPR036761">
    <property type="entry name" value="TTHA0802/YceI-like_sf"/>
</dbReference>
<gene>
    <name evidence="3" type="ORF">LEP1GSC058_1420</name>
</gene>
<name>S3W8A0_9LEPT</name>